<name>A0A5N5WVQ5_9EURO</name>
<evidence type="ECO:0000313" key="5">
    <source>
        <dbReference type="Proteomes" id="UP000326565"/>
    </source>
</evidence>
<evidence type="ECO:0000256" key="2">
    <source>
        <dbReference type="ARBA" id="ARBA00022553"/>
    </source>
</evidence>
<dbReference type="PROSITE" id="PS50075">
    <property type="entry name" value="CARRIER"/>
    <property type="match status" value="1"/>
</dbReference>
<sequence length="922" mass="103335">MTFSNLQRLLEAAATKGHSGQIIIYPPGNTKEPISYSYFQLLHEAQRASWALRSRAHSAPRPGSTILLHFTSHWDNIVWFWATLLAGCIPVISTELPAHPSLRIDHLEHLSKTLQSPWCLTQTKLVPEFDGQDFINPIVVESLILNTEKAMPMENYTDSQLSDTAVLMLTSGSTGRAKAVALSHGQILASVVGKLSVVPLPGSFLNWIRLDHVAALVEIHIQAMFVHKDQIHIQSADVLSSPTEFIDIIDRHRVSRTFAPNFFLAKIRVALHSKVADRPWDLSCLRYLASGGEANVTRTCDEVSNLLASYGAPRNVIIPGFGMTETCAGAIFNSTFPQYDNAQALEFASVGSCLPGITMRITDDSNTNHCVPPNETGNLEVTGPIVFKEYFNNPTATAESFTSDGWFKTGDRGYIDKTGYLTLVGRLKETMIINGVKYNPHEIETGLDDSNISGLTPSFNCCFCSFPPGGETEEVCVVYLPTYSPENMLARAQTTDAISRLIMLSTSSRPRIIPLDQSQLHKSALGKLSRAKIKRSYEKGEYRVHEEVNKEMMKLYRKVTRKPPKDDFEQKMLTIFINSLGLSEHDFDVQTPVFDLGITSIELIKLKKDLERHLDKVREIPMISLMKNPTVQDLSNELQNQPSHEYNPVVPLQTQGNKTPLWLVHPGVGEILVFLNVAKYIVDRPVYALRARGFNENEEPFASIEDAVTTYYKAIKKRQPKGPYALAGYSYGSMLAFEIGKMLEQSGDTVGFLGSFNLPPHIKTRMRQLDFKECLLHLAYFLDLMTEARARELAKELKDAPSDKALETVMTNAHQVRMTELALSKLSLMKWACLAFALQSMAINYEPTGSIAAMDIFYCEPLAVVAVSKQHWREEHLSKWKDFTRSEPRFHEVDGAHYTMLSPAHVFNFQRTLRGALEARGM</sequence>
<proteinExistence type="predicted"/>
<dbReference type="InterPro" id="IPR036736">
    <property type="entry name" value="ACP-like_sf"/>
</dbReference>
<dbReference type="GO" id="GO:0031957">
    <property type="term" value="F:very long-chain fatty acid-CoA ligase activity"/>
    <property type="evidence" value="ECO:0007669"/>
    <property type="project" value="TreeGrafter"/>
</dbReference>
<organism evidence="4 5">
    <name type="scientific">Aspergillus leporis</name>
    <dbReference type="NCBI Taxonomy" id="41062"/>
    <lineage>
        <taxon>Eukaryota</taxon>
        <taxon>Fungi</taxon>
        <taxon>Dikarya</taxon>
        <taxon>Ascomycota</taxon>
        <taxon>Pezizomycotina</taxon>
        <taxon>Eurotiomycetes</taxon>
        <taxon>Eurotiomycetidae</taxon>
        <taxon>Eurotiales</taxon>
        <taxon>Aspergillaceae</taxon>
        <taxon>Aspergillus</taxon>
        <taxon>Aspergillus subgen. Circumdati</taxon>
    </lineage>
</organism>
<protein>
    <submittedName>
        <fullName evidence="4">Acetyl-CoA synthetase-like protein</fullName>
    </submittedName>
</protein>
<accession>A0A5N5WVQ5</accession>
<dbReference type="PANTHER" id="PTHR24096">
    <property type="entry name" value="LONG-CHAIN-FATTY-ACID--COA LIGASE"/>
    <property type="match status" value="1"/>
</dbReference>
<dbReference type="Proteomes" id="UP000326565">
    <property type="component" value="Unassembled WGS sequence"/>
</dbReference>
<keyword evidence="5" id="KW-1185">Reference proteome</keyword>
<dbReference type="SUPFAM" id="SSF56801">
    <property type="entry name" value="Acetyl-CoA synthetase-like"/>
    <property type="match status" value="1"/>
</dbReference>
<dbReference type="SUPFAM" id="SSF53474">
    <property type="entry name" value="alpha/beta-Hydrolases"/>
    <property type="match status" value="1"/>
</dbReference>
<feature type="domain" description="Carrier" evidence="3">
    <location>
        <begin position="563"/>
        <end position="642"/>
    </location>
</feature>
<dbReference type="PROSITE" id="PS00455">
    <property type="entry name" value="AMP_BINDING"/>
    <property type="match status" value="1"/>
</dbReference>
<dbReference type="InterPro" id="IPR042099">
    <property type="entry name" value="ANL_N_sf"/>
</dbReference>
<gene>
    <name evidence="4" type="ORF">BDV29DRAFT_158367</name>
</gene>
<dbReference type="GO" id="GO:0006633">
    <property type="term" value="P:fatty acid biosynthetic process"/>
    <property type="evidence" value="ECO:0007669"/>
    <property type="project" value="TreeGrafter"/>
</dbReference>
<dbReference type="PANTHER" id="PTHR24096:SF267">
    <property type="entry name" value="MALONATE--COA LIGASE ACSF3, MITOCHONDRIAL"/>
    <property type="match status" value="1"/>
</dbReference>
<dbReference type="EMBL" id="ML732243">
    <property type="protein sequence ID" value="KAB8072591.1"/>
    <property type="molecule type" value="Genomic_DNA"/>
</dbReference>
<dbReference type="InterPro" id="IPR029058">
    <property type="entry name" value="AB_hydrolase_fold"/>
</dbReference>
<dbReference type="OrthoDB" id="10253869at2759"/>
<dbReference type="Gene3D" id="3.40.50.12780">
    <property type="entry name" value="N-terminal domain of ligase-like"/>
    <property type="match status" value="1"/>
</dbReference>
<dbReference type="Pfam" id="PF00501">
    <property type="entry name" value="AMP-binding"/>
    <property type="match status" value="1"/>
</dbReference>
<dbReference type="Gene3D" id="3.40.50.1820">
    <property type="entry name" value="alpha/beta hydrolase"/>
    <property type="match status" value="1"/>
</dbReference>
<dbReference type="InterPro" id="IPR000873">
    <property type="entry name" value="AMP-dep_synth/lig_dom"/>
</dbReference>
<dbReference type="Gene3D" id="3.30.300.30">
    <property type="match status" value="1"/>
</dbReference>
<keyword evidence="1" id="KW-0596">Phosphopantetheine</keyword>
<evidence type="ECO:0000313" key="4">
    <source>
        <dbReference type="EMBL" id="KAB8072591.1"/>
    </source>
</evidence>
<evidence type="ECO:0000259" key="3">
    <source>
        <dbReference type="PROSITE" id="PS50075"/>
    </source>
</evidence>
<dbReference type="InterPro" id="IPR020845">
    <property type="entry name" value="AMP-binding_CS"/>
</dbReference>
<evidence type="ECO:0000256" key="1">
    <source>
        <dbReference type="ARBA" id="ARBA00022450"/>
    </source>
</evidence>
<dbReference type="InterPro" id="IPR001031">
    <property type="entry name" value="Thioesterase"/>
</dbReference>
<keyword evidence="2" id="KW-0597">Phosphoprotein</keyword>
<dbReference type="InterPro" id="IPR009081">
    <property type="entry name" value="PP-bd_ACP"/>
</dbReference>
<dbReference type="InterPro" id="IPR045851">
    <property type="entry name" value="AMP-bd_C_sf"/>
</dbReference>
<reference evidence="4 5" key="1">
    <citation type="submission" date="2019-04" db="EMBL/GenBank/DDBJ databases">
        <title>Friends and foes A comparative genomics study of 23 Aspergillus species from section Flavi.</title>
        <authorList>
            <consortium name="DOE Joint Genome Institute"/>
            <person name="Kjaerbolling I."/>
            <person name="Vesth T."/>
            <person name="Frisvad J.C."/>
            <person name="Nybo J.L."/>
            <person name="Theobald S."/>
            <person name="Kildgaard S."/>
            <person name="Isbrandt T."/>
            <person name="Kuo A."/>
            <person name="Sato A."/>
            <person name="Lyhne E.K."/>
            <person name="Kogle M.E."/>
            <person name="Wiebenga A."/>
            <person name="Kun R.S."/>
            <person name="Lubbers R.J."/>
            <person name="Makela M.R."/>
            <person name="Barry K."/>
            <person name="Chovatia M."/>
            <person name="Clum A."/>
            <person name="Daum C."/>
            <person name="Haridas S."/>
            <person name="He G."/>
            <person name="LaButti K."/>
            <person name="Lipzen A."/>
            <person name="Mondo S."/>
            <person name="Riley R."/>
            <person name="Salamov A."/>
            <person name="Simmons B.A."/>
            <person name="Magnuson J.K."/>
            <person name="Henrissat B."/>
            <person name="Mortensen U.H."/>
            <person name="Larsen T.O."/>
            <person name="Devries R.P."/>
            <person name="Grigoriev I.V."/>
            <person name="Machida M."/>
            <person name="Baker S.E."/>
            <person name="Andersen M.R."/>
        </authorList>
    </citation>
    <scope>NUCLEOTIDE SEQUENCE [LARGE SCALE GENOMIC DNA]</scope>
    <source>
        <strain evidence="4 5">CBS 151.66</strain>
    </source>
</reference>
<dbReference type="SUPFAM" id="SSF47336">
    <property type="entry name" value="ACP-like"/>
    <property type="match status" value="1"/>
</dbReference>
<dbReference type="AlphaFoldDB" id="A0A5N5WVQ5"/>
<dbReference type="Pfam" id="PF00975">
    <property type="entry name" value="Thioesterase"/>
    <property type="match status" value="1"/>
</dbReference>
<dbReference type="Pfam" id="PF00550">
    <property type="entry name" value="PP-binding"/>
    <property type="match status" value="1"/>
</dbReference>
<dbReference type="Gene3D" id="1.10.1200.10">
    <property type="entry name" value="ACP-like"/>
    <property type="match status" value="1"/>
</dbReference>